<feature type="chain" id="PRO_5039449217" evidence="8">
    <location>
        <begin position="21"/>
        <end position="416"/>
    </location>
</feature>
<dbReference type="NCBIfam" id="TIGR02887">
    <property type="entry name" value="spore_ger_x_C"/>
    <property type="match status" value="1"/>
</dbReference>
<dbReference type="AlphaFoldDB" id="A0A0S6UFD5"/>
<evidence type="ECO:0000256" key="4">
    <source>
        <dbReference type="ARBA" id="ARBA00022729"/>
    </source>
</evidence>
<keyword evidence="7" id="KW-0449">Lipoprotein</keyword>
<dbReference type="Pfam" id="PF25198">
    <property type="entry name" value="Spore_GerAC_N"/>
    <property type="match status" value="1"/>
</dbReference>
<dbReference type="GO" id="GO:0016020">
    <property type="term" value="C:membrane"/>
    <property type="evidence" value="ECO:0007669"/>
    <property type="project" value="UniProtKB-SubCell"/>
</dbReference>
<evidence type="ECO:0000313" key="11">
    <source>
        <dbReference type="EMBL" id="GAF27231.1"/>
    </source>
</evidence>
<dbReference type="Pfam" id="PF05504">
    <property type="entry name" value="Spore_GerAC"/>
    <property type="match status" value="1"/>
</dbReference>
<dbReference type="EMBL" id="DF238840">
    <property type="protein sequence ID" value="GAF27231.1"/>
    <property type="molecule type" value="Genomic_DNA"/>
</dbReference>
<evidence type="ECO:0000256" key="6">
    <source>
        <dbReference type="ARBA" id="ARBA00023139"/>
    </source>
</evidence>
<keyword evidence="4 8" id="KW-0732">Signal</keyword>
<keyword evidence="6" id="KW-0564">Palmitate</keyword>
<comment type="subcellular location">
    <subcellularLocation>
        <location evidence="1">Membrane</location>
        <topology evidence="1">Lipid-anchor</topology>
    </subcellularLocation>
</comment>
<dbReference type="Gene3D" id="3.30.300.210">
    <property type="entry name" value="Nutrient germinant receptor protein C, domain 3"/>
    <property type="match status" value="1"/>
</dbReference>
<keyword evidence="3" id="KW-0309">Germination</keyword>
<evidence type="ECO:0000256" key="2">
    <source>
        <dbReference type="ARBA" id="ARBA00007886"/>
    </source>
</evidence>
<dbReference type="InterPro" id="IPR046953">
    <property type="entry name" value="Spore_GerAC-like_C"/>
</dbReference>
<dbReference type="PROSITE" id="PS51257">
    <property type="entry name" value="PROKAR_LIPOPROTEIN"/>
    <property type="match status" value="1"/>
</dbReference>
<dbReference type="PANTHER" id="PTHR35789">
    <property type="entry name" value="SPORE GERMINATION PROTEIN B3"/>
    <property type="match status" value="1"/>
</dbReference>
<evidence type="ECO:0000259" key="9">
    <source>
        <dbReference type="Pfam" id="PF05504"/>
    </source>
</evidence>
<evidence type="ECO:0000256" key="7">
    <source>
        <dbReference type="ARBA" id="ARBA00023288"/>
    </source>
</evidence>
<feature type="domain" description="Spore germination GerAC-like C-terminal" evidence="9">
    <location>
        <begin position="242"/>
        <end position="405"/>
    </location>
</feature>
<accession>A0A0S6UFD5</accession>
<feature type="domain" description="Spore germination protein N-terminal" evidence="10">
    <location>
        <begin position="28"/>
        <end position="205"/>
    </location>
</feature>
<evidence type="ECO:0000256" key="5">
    <source>
        <dbReference type="ARBA" id="ARBA00023136"/>
    </source>
</evidence>
<evidence type="ECO:0000256" key="3">
    <source>
        <dbReference type="ARBA" id="ARBA00022544"/>
    </source>
</evidence>
<reference evidence="11" key="1">
    <citation type="journal article" date="2014" name="Gene">
        <title>Genome-guided analysis of transformation efficiency and carbon dioxide assimilation by Moorella thermoacetica Y72.</title>
        <authorList>
            <person name="Tsukahara K."/>
            <person name="Kita A."/>
            <person name="Nakashimada Y."/>
            <person name="Hoshino T."/>
            <person name="Murakami K."/>
        </authorList>
    </citation>
    <scope>NUCLEOTIDE SEQUENCE [LARGE SCALE GENOMIC DNA]</scope>
    <source>
        <strain evidence="11">Y72</strain>
    </source>
</reference>
<proteinExistence type="inferred from homology"/>
<gene>
    <name evidence="11" type="ORF">MTY_2572</name>
</gene>
<dbReference type="RefSeq" id="WP_025774978.1">
    <property type="nucleotide sequence ID" value="NZ_DF238840.1"/>
</dbReference>
<evidence type="ECO:0000256" key="8">
    <source>
        <dbReference type="SAM" id="SignalP"/>
    </source>
</evidence>
<evidence type="ECO:0000259" key="10">
    <source>
        <dbReference type="Pfam" id="PF25198"/>
    </source>
</evidence>
<dbReference type="PANTHER" id="PTHR35789:SF1">
    <property type="entry name" value="SPORE GERMINATION PROTEIN B3"/>
    <property type="match status" value="1"/>
</dbReference>
<keyword evidence="5" id="KW-0472">Membrane</keyword>
<dbReference type="InterPro" id="IPR057336">
    <property type="entry name" value="GerAC_N"/>
</dbReference>
<protein>
    <submittedName>
        <fullName evidence="11">Phage-related protein, tail component</fullName>
    </submittedName>
</protein>
<dbReference type="InterPro" id="IPR008844">
    <property type="entry name" value="Spore_GerAC-like"/>
</dbReference>
<evidence type="ECO:0000256" key="1">
    <source>
        <dbReference type="ARBA" id="ARBA00004635"/>
    </source>
</evidence>
<dbReference type="GO" id="GO:0009847">
    <property type="term" value="P:spore germination"/>
    <property type="evidence" value="ECO:0007669"/>
    <property type="project" value="InterPro"/>
</dbReference>
<organism evidence="11">
    <name type="scientific">Moorella thermoacetica Y72</name>
    <dbReference type="NCBI Taxonomy" id="1325331"/>
    <lineage>
        <taxon>Bacteria</taxon>
        <taxon>Bacillati</taxon>
        <taxon>Bacillota</taxon>
        <taxon>Clostridia</taxon>
        <taxon>Neomoorellales</taxon>
        <taxon>Neomoorellaceae</taxon>
        <taxon>Neomoorella</taxon>
    </lineage>
</organism>
<dbReference type="InterPro" id="IPR038501">
    <property type="entry name" value="Spore_GerAC_C_sf"/>
</dbReference>
<comment type="similarity">
    <text evidence="2">Belongs to the GerABKC lipoprotein family.</text>
</comment>
<dbReference type="Proteomes" id="UP000063718">
    <property type="component" value="Unassembled WGS sequence"/>
</dbReference>
<name>A0A0S6UFD5_NEOTH</name>
<sequence>MPKLKRLVLFTSILAAFALAFSAGGCWDRREINELAFLSCAAFDLEGGNRVLTSEFIRPSTTGGGERGGGEPLPQRQALIVSNRNKTFLAIGREKALGLPRRAYLAHTAAVLVGEEMARYGIKEVLDFVDRNPEIRRTTLILLTRGPAREVLVRAQSGLEKTLGREITGLHKWVQVSGYGYIPNINDIFFDLSGDAGTTVLPVLELSPQPFPPILGPATATGGGSPAGRAGDPETLMTARLNGAGLFYHDKLVAWLDQEQTRGWAWVRNKVKSAMLALPCQENSLVSVNIISSQAEAAIDMQGGRPQGKIKIKVEGDLLEEQCYQDFTKEEAVKSLESRMAAQITSEISSALNQAKMAGTDVFGFGGALHRRYPEVWRQLEGRWNEEFKKLPVTISVEAKLRRTGMTGRPWQPGAR</sequence>
<feature type="signal peptide" evidence="8">
    <location>
        <begin position="1"/>
        <end position="20"/>
    </location>
</feature>